<feature type="domain" description="SURP motif" evidence="10">
    <location>
        <begin position="501"/>
        <end position="543"/>
    </location>
</feature>
<organism evidence="12 13">
    <name type="scientific">Camelina sativa</name>
    <name type="common">False flax</name>
    <name type="synonym">Myagrum sativum</name>
    <dbReference type="NCBI Taxonomy" id="90675"/>
    <lineage>
        <taxon>Eukaryota</taxon>
        <taxon>Viridiplantae</taxon>
        <taxon>Streptophyta</taxon>
        <taxon>Embryophyta</taxon>
        <taxon>Tracheophyta</taxon>
        <taxon>Spermatophyta</taxon>
        <taxon>Magnoliopsida</taxon>
        <taxon>eudicotyledons</taxon>
        <taxon>Gunneridae</taxon>
        <taxon>Pentapetalae</taxon>
        <taxon>rosids</taxon>
        <taxon>malvids</taxon>
        <taxon>Brassicales</taxon>
        <taxon>Brassicaceae</taxon>
        <taxon>Camelineae</taxon>
        <taxon>Camelina</taxon>
    </lineage>
</organism>
<dbReference type="Pfam" id="PF16837">
    <property type="entry name" value="SF3A3"/>
    <property type="match status" value="1"/>
</dbReference>
<dbReference type="InterPro" id="IPR024598">
    <property type="entry name" value="SF3a60/Prp9_C"/>
</dbReference>
<evidence type="ECO:0000313" key="12">
    <source>
        <dbReference type="Proteomes" id="UP000694864"/>
    </source>
</evidence>
<keyword evidence="4" id="KW-0479">Metal-binding</keyword>
<dbReference type="SMART" id="SM00648">
    <property type="entry name" value="SWAP"/>
    <property type="match status" value="2"/>
</dbReference>
<feature type="compositionally biased region" description="Polar residues" evidence="9">
    <location>
        <begin position="554"/>
        <end position="571"/>
    </location>
</feature>
<evidence type="ECO:0000256" key="2">
    <source>
        <dbReference type="ARBA" id="ARBA00008776"/>
    </source>
</evidence>
<sequence length="730" mass="84338">MSGSTSSLGAPCAYSNHELEELRSKHEHLERLEQLIMEELKTEQRTPMEKLLQGHRLRRLTDSIILKTRELVQTDEKEDLDAVLSAILSRLEQSYDKKDGEIKYAIAPHGDPTATFTNLSDAFFSRLEELHEYHRIHPSECLADAHEALLKDEPVIGFSVEECSGRFLDLHDMYNKYISSDFGERVEYSAYLDVFSQPDKIPRKLKLSRQYAEYMEALLEYLIYFFQGTEPLQDLDRILHKVETDFEEQYAEGKVKGGENHHDQEHEPNPSHPAVVDLDCYTRVEELVDVELEKLTKALVALGLSTSGTQQQCAERLFLTKQARLEKKHSLMEAKMKKLCDLLDEAIERTKQNVEKKRKALTFEVMEEEEAHTESESVAMGWDGKPIPYWLYKLGLGQEYKCEICGNYSYGGKRAFERHFEEWRHARGLLRLGIKGKVNRITLVEEAKDLWNTLPESQKVRLRADGNLRPLPRLKDQEIKESNPRQAPTGVAIPPPDIKTMVERTAFFLAREGLETERKVTDKYENEAIFSFLNSSDPYHAFYQHRLTEYRAQNQDGAQATGSDATPTTNPGYGDSRTFLPAEFMVPPPPLESHKFAYRLPVGMTPEELDIIKLTAQFLARYGNVFWEGFKKSVSMDPQFEFIRNPTDGRFTLFSGLVQAYGEVLCPQILKEKLRKKAAADMETILENCFHRVQWDRSRRSIGRRNGRSMGRKKVASERRRIRIQDLHIF</sequence>
<reference evidence="13" key="2">
    <citation type="submission" date="2025-08" db="UniProtKB">
        <authorList>
            <consortium name="RefSeq"/>
        </authorList>
    </citation>
    <scope>IDENTIFICATION</scope>
    <source>
        <tissue evidence="13">Leaf</tissue>
    </source>
</reference>
<feature type="region of interest" description="Disordered" evidence="9">
    <location>
        <begin position="554"/>
        <end position="574"/>
    </location>
</feature>
<dbReference type="PROSITE" id="PS50128">
    <property type="entry name" value="SURP"/>
    <property type="match status" value="2"/>
</dbReference>
<keyword evidence="6" id="KW-0862">Zinc</keyword>
<dbReference type="InterPro" id="IPR035967">
    <property type="entry name" value="SWAP/Surp_sf"/>
</dbReference>
<dbReference type="Pfam" id="PF11931">
    <property type="entry name" value="SF3a60_Prp9_C"/>
    <property type="match status" value="1"/>
</dbReference>
<dbReference type="InterPro" id="IPR045146">
    <property type="entry name" value="SF3A1"/>
</dbReference>
<keyword evidence="8" id="KW-0175">Coiled coil</keyword>
<keyword evidence="3" id="KW-0507">mRNA processing</keyword>
<gene>
    <name evidence="13" type="primary">LOC104770085</name>
</gene>
<dbReference type="RefSeq" id="XP_019097214.1">
    <property type="nucleotide sequence ID" value="XM_019241669.1"/>
</dbReference>
<proteinExistence type="inferred from homology"/>
<comment type="subcellular location">
    <subcellularLocation>
        <location evidence="1">Nucleus</location>
    </subcellularLocation>
</comment>
<evidence type="ECO:0000259" key="11">
    <source>
        <dbReference type="PROSITE" id="PS50171"/>
    </source>
</evidence>
<feature type="compositionally biased region" description="Basic and acidic residues" evidence="9">
    <location>
        <begin position="254"/>
        <end position="269"/>
    </location>
</feature>
<evidence type="ECO:0000259" key="10">
    <source>
        <dbReference type="PROSITE" id="PS50128"/>
    </source>
</evidence>
<evidence type="ECO:0000256" key="5">
    <source>
        <dbReference type="ARBA" id="ARBA00022771"/>
    </source>
</evidence>
<evidence type="ECO:0000256" key="1">
    <source>
        <dbReference type="ARBA" id="ARBA00004123"/>
    </source>
</evidence>
<evidence type="ECO:0000256" key="6">
    <source>
        <dbReference type="ARBA" id="ARBA00022833"/>
    </source>
</evidence>
<dbReference type="PANTHER" id="PTHR15316:SF1">
    <property type="entry name" value="SPLICING FACTOR 3A SUBUNIT 1"/>
    <property type="match status" value="1"/>
</dbReference>
<feature type="region of interest" description="Disordered" evidence="9">
    <location>
        <begin position="254"/>
        <end position="274"/>
    </location>
</feature>
<dbReference type="PROSITE" id="PS50171">
    <property type="entry name" value="ZF_MATRIN"/>
    <property type="match status" value="1"/>
</dbReference>
<feature type="coiled-coil region" evidence="8">
    <location>
        <begin position="340"/>
        <end position="371"/>
    </location>
</feature>
<accession>A0ABM1RDX6</accession>
<dbReference type="InterPro" id="IPR000690">
    <property type="entry name" value="Matrin/U1-C_Znf_C2H2"/>
</dbReference>
<evidence type="ECO:0000256" key="3">
    <source>
        <dbReference type="ARBA" id="ARBA00022664"/>
    </source>
</evidence>
<keyword evidence="12" id="KW-1185">Reference proteome</keyword>
<dbReference type="Gene3D" id="1.10.10.790">
    <property type="entry name" value="Surp module"/>
    <property type="match status" value="2"/>
</dbReference>
<evidence type="ECO:0000313" key="13">
    <source>
        <dbReference type="RefSeq" id="XP_019097214.1"/>
    </source>
</evidence>
<comment type="similarity">
    <text evidence="2">Belongs to the SF3A3 family.</text>
</comment>
<keyword evidence="7" id="KW-0539">Nucleus</keyword>
<dbReference type="Pfam" id="PF13297">
    <property type="entry name" value="SDE2_2C"/>
    <property type="match status" value="1"/>
</dbReference>
<feature type="domain" description="Matrin-type" evidence="11">
    <location>
        <begin position="400"/>
        <end position="431"/>
    </location>
</feature>
<feature type="domain" description="SURP motif" evidence="10">
    <location>
        <begin position="611"/>
        <end position="654"/>
    </location>
</feature>
<dbReference type="InterPro" id="IPR025086">
    <property type="entry name" value="SDE2/SF3A3_SAP"/>
</dbReference>
<keyword evidence="5" id="KW-0863">Zinc-finger</keyword>
<dbReference type="InterPro" id="IPR031774">
    <property type="entry name" value="SF3A3_dom"/>
</dbReference>
<dbReference type="Proteomes" id="UP000694864">
    <property type="component" value="Chromosome 20"/>
</dbReference>
<dbReference type="Pfam" id="PF01805">
    <property type="entry name" value="Surp"/>
    <property type="match status" value="2"/>
</dbReference>
<evidence type="ECO:0000256" key="9">
    <source>
        <dbReference type="SAM" id="MobiDB-lite"/>
    </source>
</evidence>
<dbReference type="PANTHER" id="PTHR15316">
    <property type="entry name" value="SPLICEOSOME ASSOCIATED PROTEIN 114/SWAP SPLICING FACTOR-RELATED"/>
    <property type="match status" value="1"/>
</dbReference>
<name>A0ABM1RDX6_CAMSA</name>
<dbReference type="SUPFAM" id="SSF109905">
    <property type="entry name" value="Surp module (SWAP domain)"/>
    <property type="match status" value="2"/>
</dbReference>
<dbReference type="GeneID" id="104770085"/>
<protein>
    <submittedName>
        <fullName evidence="13">Splicing factor SF3a60 homolog</fullName>
    </submittedName>
</protein>
<evidence type="ECO:0000256" key="8">
    <source>
        <dbReference type="SAM" id="Coils"/>
    </source>
</evidence>
<evidence type="ECO:0000256" key="4">
    <source>
        <dbReference type="ARBA" id="ARBA00022723"/>
    </source>
</evidence>
<reference evidence="12" key="1">
    <citation type="journal article" date="2014" name="Nat. Commun.">
        <title>The emerging biofuel crop Camelina sativa retains a highly undifferentiated hexaploid genome structure.</title>
        <authorList>
            <person name="Kagale S."/>
            <person name="Koh C."/>
            <person name="Nixon J."/>
            <person name="Bollina V."/>
            <person name="Clarke W.E."/>
            <person name="Tuteja R."/>
            <person name="Spillane C."/>
            <person name="Robinson S.J."/>
            <person name="Links M.G."/>
            <person name="Clarke C."/>
            <person name="Higgins E.E."/>
            <person name="Huebert T."/>
            <person name="Sharpe A.G."/>
            <person name="Parkin I.A."/>
        </authorList>
    </citation>
    <scope>NUCLEOTIDE SEQUENCE [LARGE SCALE GENOMIC DNA]</scope>
    <source>
        <strain evidence="12">cv. DH55</strain>
    </source>
</reference>
<dbReference type="InterPro" id="IPR000061">
    <property type="entry name" value="Surp"/>
</dbReference>
<evidence type="ECO:0000256" key="7">
    <source>
        <dbReference type="ARBA" id="ARBA00023242"/>
    </source>
</evidence>